<dbReference type="Pfam" id="PF00702">
    <property type="entry name" value="Hydrolase"/>
    <property type="match status" value="1"/>
</dbReference>
<comment type="caution">
    <text evidence="1">The sequence shown here is derived from an EMBL/GenBank/DDBJ whole genome shotgun (WGS) entry which is preliminary data.</text>
</comment>
<name>A0A4Q7UX56_PSEST</name>
<protein>
    <submittedName>
        <fullName evidence="1">HAD superfamily hydrolase (TIGR01509 family)</fullName>
    </submittedName>
</protein>
<sequence>MGPDGPASRSSARPAGAAVAAPAGVLLDMDGTLIDSEKVWDRSLNELMVHLGAGPLTTEARRESIGGSLWSSVHICFREAGRDPSTVSEAEMAATGEWLFTRTGELFGEGLPWRPGARELLATLRESGVPAVLVTNTIRSLTELALDTLGRESFAATVCGDEVEHPKPAPDPYRRAAELLGLDPARCLAVEDSPTGAVSAETAGCAVLVVPCEVPVPDGPRRVQRTSLTGVTLSDLASIHASVVSAASV</sequence>
<accession>A0A4Q7UX56</accession>
<dbReference type="EMBL" id="SHKL01000001">
    <property type="protein sequence ID" value="RZT86355.1"/>
    <property type="molecule type" value="Genomic_DNA"/>
</dbReference>
<dbReference type="PANTHER" id="PTHR43481">
    <property type="entry name" value="FRUCTOSE-1-PHOSPHATE PHOSPHATASE"/>
    <property type="match status" value="1"/>
</dbReference>
<gene>
    <name evidence="1" type="ORF">EV383_3248</name>
</gene>
<dbReference type="InterPro" id="IPR023198">
    <property type="entry name" value="PGP-like_dom2"/>
</dbReference>
<dbReference type="InterPro" id="IPR036412">
    <property type="entry name" value="HAD-like_sf"/>
</dbReference>
<organism evidence="1 2">
    <name type="scientific">Pseudonocardia sediminis</name>
    <dbReference type="NCBI Taxonomy" id="1397368"/>
    <lineage>
        <taxon>Bacteria</taxon>
        <taxon>Bacillati</taxon>
        <taxon>Actinomycetota</taxon>
        <taxon>Actinomycetes</taxon>
        <taxon>Pseudonocardiales</taxon>
        <taxon>Pseudonocardiaceae</taxon>
        <taxon>Pseudonocardia</taxon>
    </lineage>
</organism>
<keyword evidence="1" id="KW-0378">Hydrolase</keyword>
<dbReference type="SFLD" id="SFLDG01129">
    <property type="entry name" value="C1.5:_HAD__Beta-PGM__Phosphata"/>
    <property type="match status" value="1"/>
</dbReference>
<dbReference type="RefSeq" id="WP_130290668.1">
    <property type="nucleotide sequence ID" value="NZ_SHKL01000001.1"/>
</dbReference>
<dbReference type="InterPro" id="IPR006439">
    <property type="entry name" value="HAD-SF_hydro_IA"/>
</dbReference>
<reference evidence="1 2" key="1">
    <citation type="submission" date="2019-02" db="EMBL/GenBank/DDBJ databases">
        <title>Sequencing the genomes of 1000 actinobacteria strains.</title>
        <authorList>
            <person name="Klenk H.-P."/>
        </authorList>
    </citation>
    <scope>NUCLEOTIDE SEQUENCE [LARGE SCALE GENOMIC DNA]</scope>
    <source>
        <strain evidence="1 2">DSM 45779</strain>
    </source>
</reference>
<dbReference type="SFLD" id="SFLDS00003">
    <property type="entry name" value="Haloacid_Dehalogenase"/>
    <property type="match status" value="1"/>
</dbReference>
<evidence type="ECO:0000313" key="2">
    <source>
        <dbReference type="Proteomes" id="UP000291591"/>
    </source>
</evidence>
<keyword evidence="2" id="KW-1185">Reference proteome</keyword>
<evidence type="ECO:0000313" key="1">
    <source>
        <dbReference type="EMBL" id="RZT86355.1"/>
    </source>
</evidence>
<dbReference type="PANTHER" id="PTHR43481:SF4">
    <property type="entry name" value="GLYCEROL-1-PHOSPHATE PHOSPHOHYDROLASE 1-RELATED"/>
    <property type="match status" value="1"/>
</dbReference>
<dbReference type="OrthoDB" id="9797743at2"/>
<dbReference type="InterPro" id="IPR023214">
    <property type="entry name" value="HAD_sf"/>
</dbReference>
<dbReference type="GO" id="GO:0050308">
    <property type="term" value="F:sugar-phosphatase activity"/>
    <property type="evidence" value="ECO:0007669"/>
    <property type="project" value="TreeGrafter"/>
</dbReference>
<dbReference type="InterPro" id="IPR051806">
    <property type="entry name" value="HAD-like_SPP"/>
</dbReference>
<dbReference type="Gene3D" id="1.10.150.240">
    <property type="entry name" value="Putative phosphatase, domain 2"/>
    <property type="match status" value="1"/>
</dbReference>
<dbReference type="Gene3D" id="3.40.50.1000">
    <property type="entry name" value="HAD superfamily/HAD-like"/>
    <property type="match status" value="1"/>
</dbReference>
<dbReference type="CDD" id="cd07505">
    <property type="entry name" value="HAD_BPGM-like"/>
    <property type="match status" value="1"/>
</dbReference>
<dbReference type="NCBIfam" id="TIGR01509">
    <property type="entry name" value="HAD-SF-IA-v3"/>
    <property type="match status" value="1"/>
</dbReference>
<dbReference type="AlphaFoldDB" id="A0A4Q7UX56"/>
<dbReference type="SUPFAM" id="SSF56784">
    <property type="entry name" value="HAD-like"/>
    <property type="match status" value="1"/>
</dbReference>
<dbReference type="PRINTS" id="PR00413">
    <property type="entry name" value="HADHALOGNASE"/>
</dbReference>
<proteinExistence type="predicted"/>
<dbReference type="Proteomes" id="UP000291591">
    <property type="component" value="Unassembled WGS sequence"/>
</dbReference>